<keyword evidence="12" id="KW-1185">Reference proteome</keyword>
<dbReference type="EMBL" id="ASGP02000007">
    <property type="protein sequence ID" value="KAH9497411.1"/>
    <property type="molecule type" value="Genomic_DNA"/>
</dbReference>
<dbReference type="GO" id="GO:0016874">
    <property type="term" value="F:ligase activity"/>
    <property type="evidence" value="ECO:0007669"/>
    <property type="project" value="UniProtKB-KW"/>
</dbReference>
<dbReference type="PANTHER" id="PTHR31057">
    <property type="entry name" value="E3 UFM1-PROTEIN LIGASE 1"/>
    <property type="match status" value="1"/>
</dbReference>
<evidence type="ECO:0000259" key="10">
    <source>
        <dbReference type="Pfam" id="PF25041"/>
    </source>
</evidence>
<dbReference type="InterPro" id="IPR018611">
    <property type="entry name" value="Ufl1"/>
</dbReference>
<reference evidence="11" key="2">
    <citation type="journal article" date="2022" name="Res Sq">
        <title>Comparative Genomics Reveals Insights into the Divergent Evolution of Astigmatic Mites and Household Pest Adaptations.</title>
        <authorList>
            <person name="Xiong Q."/>
            <person name="Wan A.T.-Y."/>
            <person name="Liu X.-Y."/>
            <person name="Fung C.S.-H."/>
            <person name="Xiao X."/>
            <person name="Malainual N."/>
            <person name="Hou J."/>
            <person name="Wang L."/>
            <person name="Wang M."/>
            <person name="Yang K."/>
            <person name="Cui Y."/>
            <person name="Leung E."/>
            <person name="Nong W."/>
            <person name="Shin S.-K."/>
            <person name="Au S."/>
            <person name="Jeong K.Y."/>
            <person name="Chew F.T."/>
            <person name="Hui J."/>
            <person name="Leung T.F."/>
            <person name="Tungtrongchitr A."/>
            <person name="Zhong N."/>
            <person name="Liu Z."/>
            <person name="Tsui S."/>
        </authorList>
    </citation>
    <scope>NUCLEOTIDE SEQUENCE</scope>
    <source>
        <strain evidence="11">Derf</strain>
        <tissue evidence="11">Whole organism</tissue>
    </source>
</reference>
<evidence type="ECO:0000256" key="2">
    <source>
        <dbReference type="ARBA" id="ARBA00010789"/>
    </source>
</evidence>
<keyword evidence="11" id="KW-0436">Ligase</keyword>
<dbReference type="PANTHER" id="PTHR31057:SF0">
    <property type="entry name" value="E3 UFM1-PROTEIN LIGASE 1"/>
    <property type="match status" value="1"/>
</dbReference>
<feature type="compositionally biased region" description="Gly residues" evidence="7">
    <location>
        <begin position="426"/>
        <end position="440"/>
    </location>
</feature>
<dbReference type="InterPro" id="IPR056761">
    <property type="entry name" value="Ufl1-like_C"/>
</dbReference>
<keyword evidence="4" id="KW-0808">Transferase</keyword>
<reference evidence="11" key="1">
    <citation type="submission" date="2013-05" db="EMBL/GenBank/DDBJ databases">
        <authorList>
            <person name="Yim A.K.Y."/>
            <person name="Chan T.F."/>
            <person name="Ji K.M."/>
            <person name="Liu X.Y."/>
            <person name="Zhou J.W."/>
            <person name="Li R.Q."/>
            <person name="Yang K.Y."/>
            <person name="Li J."/>
            <person name="Li M."/>
            <person name="Law P.T.W."/>
            <person name="Wu Y.L."/>
            <person name="Cai Z.L."/>
            <person name="Qin H."/>
            <person name="Bao Y."/>
            <person name="Leung R.K.K."/>
            <person name="Ng P.K.S."/>
            <person name="Zou J."/>
            <person name="Zhong X.J."/>
            <person name="Ran P.X."/>
            <person name="Zhong N.S."/>
            <person name="Liu Z.G."/>
            <person name="Tsui S.K.W."/>
        </authorList>
    </citation>
    <scope>NUCLEOTIDE SEQUENCE</scope>
    <source>
        <strain evidence="11">Derf</strain>
        <tissue evidence="11">Whole organism</tissue>
    </source>
</reference>
<dbReference type="Pfam" id="PF25041">
    <property type="entry name" value="UFL1_C"/>
    <property type="match status" value="1"/>
</dbReference>
<protein>
    <recommendedName>
        <fullName evidence="3">E3 UFM1-protein ligase 1 homolog</fullName>
    </recommendedName>
    <alternativeName>
        <fullName evidence="6">E3 UFM1-protein transferase 1 homolog</fullName>
    </alternativeName>
</protein>
<feature type="region of interest" description="Disordered" evidence="7">
    <location>
        <begin position="399"/>
        <end position="468"/>
    </location>
</feature>
<evidence type="ECO:0000256" key="1">
    <source>
        <dbReference type="ARBA" id="ARBA00003950"/>
    </source>
</evidence>
<dbReference type="GO" id="GO:0061666">
    <property type="term" value="F:UFM1 ligase activity"/>
    <property type="evidence" value="ECO:0007669"/>
    <property type="project" value="InterPro"/>
</dbReference>
<evidence type="ECO:0000259" key="8">
    <source>
        <dbReference type="Pfam" id="PF09743"/>
    </source>
</evidence>
<feature type="domain" description="E3 UFM1-protein ligase-like C-terminal" evidence="10">
    <location>
        <begin position="664"/>
        <end position="752"/>
    </location>
</feature>
<evidence type="ECO:0000313" key="12">
    <source>
        <dbReference type="Proteomes" id="UP000790347"/>
    </source>
</evidence>
<dbReference type="GO" id="GO:1990592">
    <property type="term" value="P:protein K69-linked ufmylation"/>
    <property type="evidence" value="ECO:0007669"/>
    <property type="project" value="TreeGrafter"/>
</dbReference>
<dbReference type="Proteomes" id="UP000790347">
    <property type="component" value="Unassembled WGS sequence"/>
</dbReference>
<dbReference type="GO" id="GO:0032434">
    <property type="term" value="P:regulation of proteasomal ubiquitin-dependent protein catabolic process"/>
    <property type="evidence" value="ECO:0007669"/>
    <property type="project" value="TreeGrafter"/>
</dbReference>
<evidence type="ECO:0000256" key="4">
    <source>
        <dbReference type="ARBA" id="ARBA00022679"/>
    </source>
</evidence>
<sequence>MAANWEEVKKLASDFQRAQQMSSVLKLSERNCVDIVKKLIEKKLINVLFTNDGKEYLTADHLKYEIEGELYAAGGRISIPDLVSILNVDYSYAEATANQIARNSGGEINIVLGQLVSRDYKDNLASEIDLHLQETGSLSIGDLSKQYDLPADFLVNLIQERLDTLIQGQFDNDARIIYTHDYIARYESKIIGIFSAITRSIALQTIINRYNISDKMLTSTLDKLFAKKRILGIVSGPTFIPDIYSKNQQEYVNSFFKHNRYLDYSTLTKLGISNPQTYLKKKFADQLCYLDTCAVDQMLSIQLETNFEDVVQNKSFVDIFDMIPSVLTSVDIDLLIKQTLEHKNYSNSIEILCDTFVTSKSFMEQTKDYFEQIKKDRAEEDLKNGVLQNYFFKSKNSATKSIDADNDGKKSTKDDHGGKKGRGKSSTGGGGGTGSGGGGATQRREVKTKAVKKKYKPGQKGQKMEQEPDDAGINELEFIPMEQIIDFLTEKLTEDVSNEFIESIAESIYEDLRKSYESYAKELFITRNAEMNKSKKSFAELQSFVNSTYSKILLFNKTNEFIGESSSQAFKDLQSRLNKHLLRTLATDIANELISFFNEELLSENISHEARTKIINKLDVEFKNDFLKLNDSLNSNEVKTFIGELDECAVKIDMMIKKIDSKKEKSILSEHQQSLLLQLNECQDSILCLHILVLLVFQMVHHHMLHASGKFVPQILQFLQKDTNDEIYQLMKQCQDYVLQFIATKDDQAKLDIKTKLNESIGHCKQLLNDFIAKKLSLRIVENK</sequence>
<comment type="similarity">
    <text evidence="2">Belongs to the UFL1 family.</text>
</comment>
<dbReference type="Pfam" id="PF23659">
    <property type="entry name" value="UFL1"/>
    <property type="match status" value="1"/>
</dbReference>
<dbReference type="AlphaFoldDB" id="A0A922HQ41"/>
<dbReference type="InterPro" id="IPR056579">
    <property type="entry name" value="Ufl1_N"/>
</dbReference>
<organism evidence="11 12">
    <name type="scientific">Dermatophagoides farinae</name>
    <name type="common">American house dust mite</name>
    <dbReference type="NCBI Taxonomy" id="6954"/>
    <lineage>
        <taxon>Eukaryota</taxon>
        <taxon>Metazoa</taxon>
        <taxon>Ecdysozoa</taxon>
        <taxon>Arthropoda</taxon>
        <taxon>Chelicerata</taxon>
        <taxon>Arachnida</taxon>
        <taxon>Acari</taxon>
        <taxon>Acariformes</taxon>
        <taxon>Sarcoptiformes</taxon>
        <taxon>Astigmata</taxon>
        <taxon>Psoroptidia</taxon>
        <taxon>Analgoidea</taxon>
        <taxon>Pyroglyphidae</taxon>
        <taxon>Dermatophagoidinae</taxon>
        <taxon>Dermatophagoides</taxon>
    </lineage>
</organism>
<evidence type="ECO:0000256" key="5">
    <source>
        <dbReference type="ARBA" id="ARBA00022786"/>
    </source>
</evidence>
<dbReference type="Pfam" id="PF09743">
    <property type="entry name" value="E3_UFM1_ligase"/>
    <property type="match status" value="1"/>
</dbReference>
<evidence type="ECO:0000256" key="3">
    <source>
        <dbReference type="ARBA" id="ARBA00014160"/>
    </source>
</evidence>
<evidence type="ECO:0000256" key="7">
    <source>
        <dbReference type="SAM" id="MobiDB-lite"/>
    </source>
</evidence>
<keyword evidence="5" id="KW-0833">Ubl conjugation pathway</keyword>
<gene>
    <name evidence="11" type="primary">UFL1_2</name>
    <name evidence="11" type="ORF">DERF_013403</name>
</gene>
<name>A0A922HQ41_DERFA</name>
<feature type="domain" description="E3 UFM1-protein ligase 1-like N-terminal" evidence="8">
    <location>
        <begin position="7"/>
        <end position="279"/>
    </location>
</feature>
<evidence type="ECO:0000313" key="11">
    <source>
        <dbReference type="EMBL" id="KAH9497411.1"/>
    </source>
</evidence>
<dbReference type="GO" id="GO:0005789">
    <property type="term" value="C:endoplasmic reticulum membrane"/>
    <property type="evidence" value="ECO:0007669"/>
    <property type="project" value="TreeGrafter"/>
</dbReference>
<feature type="domain" description="E3 UFM1-protein ligase 1-like" evidence="9">
    <location>
        <begin position="539"/>
        <end position="658"/>
    </location>
</feature>
<comment type="function">
    <text evidence="1">E3 UFM1-protein ligase that mediates ufmylation of target proteins.</text>
</comment>
<dbReference type="GO" id="GO:0034976">
    <property type="term" value="P:response to endoplasmic reticulum stress"/>
    <property type="evidence" value="ECO:0007669"/>
    <property type="project" value="TreeGrafter"/>
</dbReference>
<comment type="caution">
    <text evidence="11">The sequence shown here is derived from an EMBL/GenBank/DDBJ whole genome shotgun (WGS) entry which is preliminary data.</text>
</comment>
<dbReference type="Pfam" id="PF25870">
    <property type="entry name" value="WHD_UFL1_5th"/>
    <property type="match status" value="1"/>
</dbReference>
<dbReference type="InterPro" id="IPR056580">
    <property type="entry name" value="Ufl1_dom"/>
</dbReference>
<feature type="compositionally biased region" description="Basic and acidic residues" evidence="7">
    <location>
        <begin position="402"/>
        <end position="418"/>
    </location>
</feature>
<accession>A0A922HQ41</accession>
<proteinExistence type="inferred from homology"/>
<evidence type="ECO:0000259" key="9">
    <source>
        <dbReference type="Pfam" id="PF23659"/>
    </source>
</evidence>
<evidence type="ECO:0000256" key="6">
    <source>
        <dbReference type="ARBA" id="ARBA00030452"/>
    </source>
</evidence>